<dbReference type="Proteomes" id="UP000614350">
    <property type="component" value="Unassembled WGS sequence"/>
</dbReference>
<dbReference type="Pfam" id="PF07258">
    <property type="entry name" value="COMM_domain"/>
    <property type="match status" value="1"/>
</dbReference>
<evidence type="ECO:0000313" key="5">
    <source>
        <dbReference type="Proteomes" id="UP000614350"/>
    </source>
</evidence>
<dbReference type="PANTHER" id="PTHR31159">
    <property type="entry name" value="COMM DOMAIN-CONTAINING PROTEIN 3"/>
    <property type="match status" value="1"/>
</dbReference>
<organism evidence="4 5">
    <name type="scientific">Vespula vulgaris</name>
    <name type="common">Yellow jacket</name>
    <name type="synonym">Wasp</name>
    <dbReference type="NCBI Taxonomy" id="7454"/>
    <lineage>
        <taxon>Eukaryota</taxon>
        <taxon>Metazoa</taxon>
        <taxon>Ecdysozoa</taxon>
        <taxon>Arthropoda</taxon>
        <taxon>Hexapoda</taxon>
        <taxon>Insecta</taxon>
        <taxon>Pterygota</taxon>
        <taxon>Neoptera</taxon>
        <taxon>Endopterygota</taxon>
        <taxon>Hymenoptera</taxon>
        <taxon>Apocrita</taxon>
        <taxon>Aculeata</taxon>
        <taxon>Vespoidea</taxon>
        <taxon>Vespidae</taxon>
        <taxon>Vespinae</taxon>
        <taxon>Vespula</taxon>
    </lineage>
</organism>
<comment type="caution">
    <text evidence="4">The sequence shown here is derived from an EMBL/GenBank/DDBJ whole genome shotgun (WGS) entry which is preliminary data.</text>
</comment>
<dbReference type="GO" id="GO:0006814">
    <property type="term" value="P:sodium ion transport"/>
    <property type="evidence" value="ECO:0007669"/>
    <property type="project" value="InterPro"/>
</dbReference>
<sequence>MELSEKIMNNLTNIKDLNILSEEIFVQVLEAVIFNLGKTPVDSKGQYSVKTNSSKFDIAKNAFVDLSCLFVEAARHDVDKESLEKFLNTASIVSHRTDKLCYSYANNKQEIQMQLQLIGNNLPHIVDTDWRLSHSIKYGFQSSIGSFQYHVRFTTKEHAEIKYVTFTCTLQQLQELLCKIKDAIRHLEKIPSN</sequence>
<proteinExistence type="inferred from homology"/>
<accession>A0A834JCC5</accession>
<dbReference type="EMBL" id="JACSEA010000014">
    <property type="protein sequence ID" value="KAF7385779.1"/>
    <property type="molecule type" value="Genomic_DNA"/>
</dbReference>
<dbReference type="PANTHER" id="PTHR31159:SF1">
    <property type="entry name" value="COMM DOMAIN-CONTAINING PROTEIN 3"/>
    <property type="match status" value="1"/>
</dbReference>
<gene>
    <name evidence="4" type="ORF">HZH66_011621</name>
</gene>
<evidence type="ECO:0000259" key="3">
    <source>
        <dbReference type="PROSITE" id="PS51269"/>
    </source>
</evidence>
<feature type="domain" description="COMM" evidence="3">
    <location>
        <begin position="124"/>
        <end position="191"/>
    </location>
</feature>
<name>A0A834JCC5_VESVU</name>
<dbReference type="AlphaFoldDB" id="A0A834JCC5"/>
<evidence type="ECO:0000256" key="1">
    <source>
        <dbReference type="ARBA" id="ARBA00016548"/>
    </source>
</evidence>
<keyword evidence="5" id="KW-1185">Reference proteome</keyword>
<protein>
    <recommendedName>
        <fullName evidence="1">COMM domain-containing protein 3</fullName>
    </recommendedName>
</protein>
<dbReference type="InterPro" id="IPR017920">
    <property type="entry name" value="COMM"/>
</dbReference>
<evidence type="ECO:0000313" key="4">
    <source>
        <dbReference type="EMBL" id="KAF7385779.1"/>
    </source>
</evidence>
<evidence type="ECO:0000256" key="2">
    <source>
        <dbReference type="ARBA" id="ARBA00093469"/>
    </source>
</evidence>
<comment type="similarity">
    <text evidence="2">Belongs to the COMM domain-containing protein 3 family.</text>
</comment>
<reference evidence="4" key="1">
    <citation type="journal article" date="2020" name="G3 (Bethesda)">
        <title>High-Quality Assemblies for Three Invasive Social Wasps from the &lt;i&gt;Vespula&lt;/i&gt; Genus.</title>
        <authorList>
            <person name="Harrop T.W.R."/>
            <person name="Guhlin J."/>
            <person name="McLaughlin G.M."/>
            <person name="Permina E."/>
            <person name="Stockwell P."/>
            <person name="Gilligan J."/>
            <person name="Le Lec M.F."/>
            <person name="Gruber M.A.M."/>
            <person name="Quinn O."/>
            <person name="Lovegrove M."/>
            <person name="Duncan E.J."/>
            <person name="Remnant E.J."/>
            <person name="Van Eeckhoven J."/>
            <person name="Graham B."/>
            <person name="Knapp R.A."/>
            <person name="Langford K.W."/>
            <person name="Kronenberg Z."/>
            <person name="Press M.O."/>
            <person name="Eacker S.M."/>
            <person name="Wilson-Rankin E.E."/>
            <person name="Purcell J."/>
            <person name="Lester P.J."/>
            <person name="Dearden P.K."/>
        </authorList>
    </citation>
    <scope>NUCLEOTIDE SEQUENCE</scope>
    <source>
        <strain evidence="4">Marl-1</strain>
    </source>
</reference>
<dbReference type="Pfam" id="PF21672">
    <property type="entry name" value="COMM_HN"/>
    <property type="match status" value="1"/>
</dbReference>
<dbReference type="InterPro" id="IPR037355">
    <property type="entry name" value="COMMD3"/>
</dbReference>
<dbReference type="PROSITE" id="PS51269">
    <property type="entry name" value="COMM"/>
    <property type="match status" value="1"/>
</dbReference>